<feature type="compositionally biased region" description="Basic and acidic residues" evidence="1">
    <location>
        <begin position="28"/>
        <end position="40"/>
    </location>
</feature>
<dbReference type="GO" id="GO:0004523">
    <property type="term" value="F:RNA-DNA hybrid ribonuclease activity"/>
    <property type="evidence" value="ECO:0007669"/>
    <property type="project" value="InterPro"/>
</dbReference>
<organism evidence="3 4">
    <name type="scientific">Glycine soja</name>
    <name type="common">Wild soybean</name>
    <dbReference type="NCBI Taxonomy" id="3848"/>
    <lineage>
        <taxon>Eukaryota</taxon>
        <taxon>Viridiplantae</taxon>
        <taxon>Streptophyta</taxon>
        <taxon>Embryophyta</taxon>
        <taxon>Tracheophyta</taxon>
        <taxon>Spermatophyta</taxon>
        <taxon>Magnoliopsida</taxon>
        <taxon>eudicotyledons</taxon>
        <taxon>Gunneridae</taxon>
        <taxon>Pentapetalae</taxon>
        <taxon>rosids</taxon>
        <taxon>fabids</taxon>
        <taxon>Fabales</taxon>
        <taxon>Fabaceae</taxon>
        <taxon>Papilionoideae</taxon>
        <taxon>50 kb inversion clade</taxon>
        <taxon>NPAAA clade</taxon>
        <taxon>indigoferoid/millettioid clade</taxon>
        <taxon>Phaseoleae</taxon>
        <taxon>Glycine</taxon>
        <taxon>Glycine subgen. Soja</taxon>
    </lineage>
</organism>
<protein>
    <recommendedName>
        <fullName evidence="2">RNase H type-1 domain-containing protein</fullName>
    </recommendedName>
</protein>
<feature type="compositionally biased region" description="Basic and acidic residues" evidence="1">
    <location>
        <begin position="1"/>
        <end position="12"/>
    </location>
</feature>
<proteinExistence type="predicted"/>
<feature type="domain" description="RNase H type-1" evidence="2">
    <location>
        <begin position="183"/>
        <end position="262"/>
    </location>
</feature>
<dbReference type="EMBL" id="QZWG01000003">
    <property type="protein sequence ID" value="RZC19854.1"/>
    <property type="molecule type" value="Genomic_DNA"/>
</dbReference>
<dbReference type="Pfam" id="PF13456">
    <property type="entry name" value="RVT_3"/>
    <property type="match status" value="1"/>
</dbReference>
<reference evidence="3 4" key="1">
    <citation type="submission" date="2018-09" db="EMBL/GenBank/DDBJ databases">
        <title>A high-quality reference genome of wild soybean provides a powerful tool to mine soybean genomes.</title>
        <authorList>
            <person name="Xie M."/>
            <person name="Chung C.Y.L."/>
            <person name="Li M.-W."/>
            <person name="Wong F.-L."/>
            <person name="Chan T.-F."/>
            <person name="Lam H.-M."/>
        </authorList>
    </citation>
    <scope>NUCLEOTIDE SEQUENCE [LARGE SCALE GENOMIC DNA]</scope>
    <source>
        <strain evidence="4">cv. W05</strain>
        <tissue evidence="3">Hypocotyl of etiolated seedlings</tissue>
    </source>
</reference>
<evidence type="ECO:0000313" key="4">
    <source>
        <dbReference type="Proteomes" id="UP000289340"/>
    </source>
</evidence>
<evidence type="ECO:0000256" key="1">
    <source>
        <dbReference type="SAM" id="MobiDB-lite"/>
    </source>
</evidence>
<dbReference type="InterPro" id="IPR052929">
    <property type="entry name" value="RNase_H-like_EbsB-rel"/>
</dbReference>
<evidence type="ECO:0000259" key="2">
    <source>
        <dbReference type="Pfam" id="PF13456"/>
    </source>
</evidence>
<dbReference type="InterPro" id="IPR002156">
    <property type="entry name" value="RNaseH_domain"/>
</dbReference>
<evidence type="ECO:0000313" key="3">
    <source>
        <dbReference type="EMBL" id="RZC19854.1"/>
    </source>
</evidence>
<dbReference type="PANTHER" id="PTHR47074:SF48">
    <property type="entry name" value="POLYNUCLEOTIDYL TRANSFERASE, RIBONUCLEASE H-LIKE SUPERFAMILY PROTEIN"/>
    <property type="match status" value="1"/>
</dbReference>
<dbReference type="GO" id="GO:0003676">
    <property type="term" value="F:nucleic acid binding"/>
    <property type="evidence" value="ECO:0007669"/>
    <property type="project" value="InterPro"/>
</dbReference>
<comment type="caution">
    <text evidence="3">The sequence shown here is derived from an EMBL/GenBank/DDBJ whole genome shotgun (WGS) entry which is preliminary data.</text>
</comment>
<dbReference type="Proteomes" id="UP000289340">
    <property type="component" value="Chromosome 3"/>
</dbReference>
<name>A0A445LA96_GLYSO</name>
<accession>A0A445LA96</accession>
<dbReference type="CDD" id="cd06222">
    <property type="entry name" value="RNase_H_like"/>
    <property type="match status" value="1"/>
</dbReference>
<gene>
    <name evidence="3" type="ORF">D0Y65_006623</name>
</gene>
<dbReference type="InterPro" id="IPR044730">
    <property type="entry name" value="RNase_H-like_dom_plant"/>
</dbReference>
<dbReference type="AlphaFoldDB" id="A0A445LA96"/>
<keyword evidence="4" id="KW-1185">Reference proteome</keyword>
<feature type="region of interest" description="Disordered" evidence="1">
    <location>
        <begin position="1"/>
        <end position="40"/>
    </location>
</feature>
<dbReference type="PANTHER" id="PTHR47074">
    <property type="entry name" value="BNAC02G40300D PROTEIN"/>
    <property type="match status" value="1"/>
</dbReference>
<sequence>MKDKRNEKEKLEKQKKKKDGKALSSKAKGKEKEEKDSSKKIVKKENHFASKCDIKRALLLKQSFYLLLSRESYLSTTIPCELEVIPQVKEFLDEGLVRKSLTLCALLVPKIGIMRHQIPVRGDMMNVLSGATFFCKITHASNIFMIHIHRDSLGRCKYNNPKPASTRKLQQGTPTLEYVKCNVDAAIFHDACSFGGGCCLQDSTGHFIRANTNWYQGIPTPQVAESSSLLAAISWAFEIHLQNIIFKTDCKANVDVLARKISQTQKQG</sequence>